<keyword evidence="4" id="KW-1185">Reference proteome</keyword>
<dbReference type="SUPFAM" id="SSF57959">
    <property type="entry name" value="Leucine zipper domain"/>
    <property type="match status" value="1"/>
</dbReference>
<dbReference type="Proteomes" id="UP001151582">
    <property type="component" value="Unassembled WGS sequence"/>
</dbReference>
<accession>A0A9W8EB85</accession>
<feature type="compositionally biased region" description="Basic and acidic residues" evidence="1">
    <location>
        <begin position="166"/>
        <end position="177"/>
    </location>
</feature>
<dbReference type="AlphaFoldDB" id="A0A9W8EB85"/>
<feature type="region of interest" description="Disordered" evidence="1">
    <location>
        <begin position="143"/>
        <end position="199"/>
    </location>
</feature>
<proteinExistence type="predicted"/>
<dbReference type="OrthoDB" id="5599050at2759"/>
<feature type="compositionally biased region" description="Basic residues" evidence="1">
    <location>
        <begin position="83"/>
        <end position="92"/>
    </location>
</feature>
<protein>
    <recommendedName>
        <fullName evidence="2">BZIP domain-containing protein</fullName>
    </recommendedName>
</protein>
<dbReference type="InterPro" id="IPR004827">
    <property type="entry name" value="bZIP"/>
</dbReference>
<dbReference type="EMBL" id="JANBQB010001091">
    <property type="protein sequence ID" value="KAJ1972322.1"/>
    <property type="molecule type" value="Genomic_DNA"/>
</dbReference>
<sequence length="287" mass="31796">MPATHAARSTTLDRPPSWGPRSDRTLHFHPPASNGAPHPVLPPHSAHYPQHLASLPSPQPRYSVQGQPPAPTYAAGHAATSYSHHHHHHHIAGAHQDAVGGMPVPPPSYSQVYTRLTSAPTSPQYARHRLPSSSNIEMKTAGATMASPGGSVSTSASPADPTSPSDRSEDMMRDSPSDRLGGSTGREVQRRQRNAEASARCRLKKRMKEKEDRHRYQEMEKQVQKLWSKLIIYETKNSEEAVKQLLEHRVPVDAMMPKLLTKVDRLIDENRYLRRKVGVDAERSAVS</sequence>
<reference evidence="3" key="1">
    <citation type="submission" date="2022-07" db="EMBL/GenBank/DDBJ databases">
        <title>Phylogenomic reconstructions and comparative analyses of Kickxellomycotina fungi.</title>
        <authorList>
            <person name="Reynolds N.K."/>
            <person name="Stajich J.E."/>
            <person name="Barry K."/>
            <person name="Grigoriev I.V."/>
            <person name="Crous P."/>
            <person name="Smith M.E."/>
        </authorList>
    </citation>
    <scope>NUCLEOTIDE SEQUENCE</scope>
    <source>
        <strain evidence="3">RSA 567</strain>
    </source>
</reference>
<organism evidence="3 4">
    <name type="scientific">Dimargaris verticillata</name>
    <dbReference type="NCBI Taxonomy" id="2761393"/>
    <lineage>
        <taxon>Eukaryota</taxon>
        <taxon>Fungi</taxon>
        <taxon>Fungi incertae sedis</taxon>
        <taxon>Zoopagomycota</taxon>
        <taxon>Kickxellomycotina</taxon>
        <taxon>Dimargaritomycetes</taxon>
        <taxon>Dimargaritales</taxon>
        <taxon>Dimargaritaceae</taxon>
        <taxon>Dimargaris</taxon>
    </lineage>
</organism>
<feature type="compositionally biased region" description="Low complexity" evidence="1">
    <location>
        <begin position="153"/>
        <end position="165"/>
    </location>
</feature>
<comment type="caution">
    <text evidence="3">The sequence shown here is derived from an EMBL/GenBank/DDBJ whole genome shotgun (WGS) entry which is preliminary data.</text>
</comment>
<dbReference type="GO" id="GO:0003700">
    <property type="term" value="F:DNA-binding transcription factor activity"/>
    <property type="evidence" value="ECO:0007669"/>
    <property type="project" value="InterPro"/>
</dbReference>
<dbReference type="Gene3D" id="1.20.5.170">
    <property type="match status" value="1"/>
</dbReference>
<dbReference type="PROSITE" id="PS00036">
    <property type="entry name" value="BZIP_BASIC"/>
    <property type="match status" value="1"/>
</dbReference>
<feature type="compositionally biased region" description="Low complexity" evidence="1">
    <location>
        <begin position="72"/>
        <end position="82"/>
    </location>
</feature>
<evidence type="ECO:0000256" key="1">
    <source>
        <dbReference type="SAM" id="MobiDB-lite"/>
    </source>
</evidence>
<gene>
    <name evidence="3" type="ORF">H4R34_005445</name>
</gene>
<feature type="domain" description="BZIP" evidence="2">
    <location>
        <begin position="190"/>
        <end position="204"/>
    </location>
</feature>
<evidence type="ECO:0000313" key="4">
    <source>
        <dbReference type="Proteomes" id="UP001151582"/>
    </source>
</evidence>
<feature type="region of interest" description="Disordered" evidence="1">
    <location>
        <begin position="1"/>
        <end position="112"/>
    </location>
</feature>
<name>A0A9W8EB85_9FUNG</name>
<dbReference type="InterPro" id="IPR046347">
    <property type="entry name" value="bZIP_sf"/>
</dbReference>
<dbReference type="Pfam" id="PF07716">
    <property type="entry name" value="bZIP_2"/>
    <property type="match status" value="1"/>
</dbReference>
<evidence type="ECO:0000259" key="2">
    <source>
        <dbReference type="PROSITE" id="PS00036"/>
    </source>
</evidence>
<evidence type="ECO:0000313" key="3">
    <source>
        <dbReference type="EMBL" id="KAJ1972322.1"/>
    </source>
</evidence>